<feature type="region of interest" description="Disordered" evidence="1">
    <location>
        <begin position="52"/>
        <end position="71"/>
    </location>
</feature>
<proteinExistence type="predicted"/>
<reference evidence="2" key="1">
    <citation type="journal article" date="2023" name="Mol. Phylogenet. Evol.">
        <title>Genome-scale phylogeny and comparative genomics of the fungal order Sordariales.</title>
        <authorList>
            <person name="Hensen N."/>
            <person name="Bonometti L."/>
            <person name="Westerberg I."/>
            <person name="Brannstrom I.O."/>
            <person name="Guillou S."/>
            <person name="Cros-Aarteil S."/>
            <person name="Calhoun S."/>
            <person name="Haridas S."/>
            <person name="Kuo A."/>
            <person name="Mondo S."/>
            <person name="Pangilinan J."/>
            <person name="Riley R."/>
            <person name="LaButti K."/>
            <person name="Andreopoulos B."/>
            <person name="Lipzen A."/>
            <person name="Chen C."/>
            <person name="Yan M."/>
            <person name="Daum C."/>
            <person name="Ng V."/>
            <person name="Clum A."/>
            <person name="Steindorff A."/>
            <person name="Ohm R.A."/>
            <person name="Martin F."/>
            <person name="Silar P."/>
            <person name="Natvig D.O."/>
            <person name="Lalanne C."/>
            <person name="Gautier V."/>
            <person name="Ament-Velasquez S.L."/>
            <person name="Kruys A."/>
            <person name="Hutchinson M.I."/>
            <person name="Powell A.J."/>
            <person name="Barry K."/>
            <person name="Miller A.N."/>
            <person name="Grigoriev I.V."/>
            <person name="Debuchy R."/>
            <person name="Gladieux P."/>
            <person name="Hiltunen Thoren M."/>
            <person name="Johannesson H."/>
        </authorList>
    </citation>
    <scope>NUCLEOTIDE SEQUENCE</scope>
    <source>
        <strain evidence="2">CBS 731.68</strain>
    </source>
</reference>
<reference evidence="2" key="2">
    <citation type="submission" date="2023-05" db="EMBL/GenBank/DDBJ databases">
        <authorList>
            <consortium name="Lawrence Berkeley National Laboratory"/>
            <person name="Steindorff A."/>
            <person name="Hensen N."/>
            <person name="Bonometti L."/>
            <person name="Westerberg I."/>
            <person name="Brannstrom I.O."/>
            <person name="Guillou S."/>
            <person name="Cros-Aarteil S."/>
            <person name="Calhoun S."/>
            <person name="Haridas S."/>
            <person name="Kuo A."/>
            <person name="Mondo S."/>
            <person name="Pangilinan J."/>
            <person name="Riley R."/>
            <person name="Labutti K."/>
            <person name="Andreopoulos B."/>
            <person name="Lipzen A."/>
            <person name="Chen C."/>
            <person name="Yanf M."/>
            <person name="Daum C."/>
            <person name="Ng V."/>
            <person name="Clum A."/>
            <person name="Ohm R."/>
            <person name="Martin F."/>
            <person name="Silar P."/>
            <person name="Natvig D."/>
            <person name="Lalanne C."/>
            <person name="Gautier V."/>
            <person name="Ament-Velasquez S.L."/>
            <person name="Kruys A."/>
            <person name="Hutchinson M.I."/>
            <person name="Powell A.J."/>
            <person name="Barry K."/>
            <person name="Miller A.N."/>
            <person name="Grigoriev I.V."/>
            <person name="Debuchy R."/>
            <person name="Gladieux P."/>
            <person name="Thoren M.H."/>
            <person name="Johannesson H."/>
        </authorList>
    </citation>
    <scope>NUCLEOTIDE SEQUENCE</scope>
    <source>
        <strain evidence="2">CBS 731.68</strain>
    </source>
</reference>
<protein>
    <submittedName>
        <fullName evidence="2">Uncharacterized protein</fullName>
    </submittedName>
</protein>
<evidence type="ECO:0000313" key="3">
    <source>
        <dbReference type="Proteomes" id="UP001302602"/>
    </source>
</evidence>
<accession>A0AAN6U6G1</accession>
<evidence type="ECO:0000313" key="2">
    <source>
        <dbReference type="EMBL" id="KAK4127129.1"/>
    </source>
</evidence>
<gene>
    <name evidence="2" type="ORF">N657DRAFT_193688</name>
</gene>
<dbReference type="AlphaFoldDB" id="A0AAN6U6G1"/>
<organism evidence="2 3">
    <name type="scientific">Parathielavia appendiculata</name>
    <dbReference type="NCBI Taxonomy" id="2587402"/>
    <lineage>
        <taxon>Eukaryota</taxon>
        <taxon>Fungi</taxon>
        <taxon>Dikarya</taxon>
        <taxon>Ascomycota</taxon>
        <taxon>Pezizomycotina</taxon>
        <taxon>Sordariomycetes</taxon>
        <taxon>Sordariomycetidae</taxon>
        <taxon>Sordariales</taxon>
        <taxon>Chaetomiaceae</taxon>
        <taxon>Parathielavia</taxon>
    </lineage>
</organism>
<comment type="caution">
    <text evidence="2">The sequence shown here is derived from an EMBL/GenBank/DDBJ whole genome shotgun (WGS) entry which is preliminary data.</text>
</comment>
<feature type="compositionally biased region" description="Basic and acidic residues" evidence="1">
    <location>
        <begin position="55"/>
        <end position="71"/>
    </location>
</feature>
<dbReference type="RefSeq" id="XP_062650900.1">
    <property type="nucleotide sequence ID" value="XM_062786166.1"/>
</dbReference>
<sequence length="179" mass="19749">MKGASHSVLAKPNGAYRTGGGGQGAVGLLEQWSKRPSMSELQGELTDAVQKAGKRVSEGKTGENRGPKRQEGMGYRSPFRCGCGVVAEECRGACHECCVLFFFLSCLVFCSRSALWLSSCVPYLSPKYLKHLNSVSNSDPVSILHIRIRIMVLTTIQYLLLILCHTSFDVLLSRSWRYL</sequence>
<dbReference type="Proteomes" id="UP001302602">
    <property type="component" value="Unassembled WGS sequence"/>
</dbReference>
<name>A0AAN6U6G1_9PEZI</name>
<dbReference type="GeneID" id="87822932"/>
<evidence type="ECO:0000256" key="1">
    <source>
        <dbReference type="SAM" id="MobiDB-lite"/>
    </source>
</evidence>
<dbReference type="EMBL" id="MU853224">
    <property type="protein sequence ID" value="KAK4127129.1"/>
    <property type="molecule type" value="Genomic_DNA"/>
</dbReference>
<keyword evidence="3" id="KW-1185">Reference proteome</keyword>